<evidence type="ECO:0000256" key="1">
    <source>
        <dbReference type="SAM" id="SignalP"/>
    </source>
</evidence>
<dbReference type="Pfam" id="PF17166">
    <property type="entry name" value="DUF5126"/>
    <property type="match status" value="1"/>
</dbReference>
<feature type="domain" description="F5/8 type C" evidence="2">
    <location>
        <begin position="246"/>
        <end position="394"/>
    </location>
</feature>
<feature type="chain" id="PRO_5047531708" evidence="1">
    <location>
        <begin position="18"/>
        <end position="398"/>
    </location>
</feature>
<dbReference type="InterPro" id="IPR032164">
    <property type="entry name" value="DUF5000"/>
</dbReference>
<name>A0ABT7NHP9_9SPHI</name>
<dbReference type="InterPro" id="IPR000421">
    <property type="entry name" value="FA58C"/>
</dbReference>
<evidence type="ECO:0000313" key="4">
    <source>
        <dbReference type="Proteomes" id="UP001170954"/>
    </source>
</evidence>
<dbReference type="RefSeq" id="WP_286650079.1">
    <property type="nucleotide sequence ID" value="NZ_JACAGK010000001.1"/>
</dbReference>
<dbReference type="Gene3D" id="2.60.120.260">
    <property type="entry name" value="Galactose-binding domain-like"/>
    <property type="match status" value="1"/>
</dbReference>
<reference evidence="3" key="1">
    <citation type="submission" date="2020-06" db="EMBL/GenBank/DDBJ databases">
        <authorList>
            <person name="Dong N."/>
        </authorList>
    </citation>
    <scope>NUCLEOTIDE SEQUENCE</scope>
    <source>
        <strain evidence="3">R1692</strain>
    </source>
</reference>
<keyword evidence="1" id="KW-0732">Signal</keyword>
<keyword evidence="4" id="KW-1185">Reference proteome</keyword>
<evidence type="ECO:0000259" key="2">
    <source>
        <dbReference type="PROSITE" id="PS50022"/>
    </source>
</evidence>
<dbReference type="PROSITE" id="PS51257">
    <property type="entry name" value="PROKAR_LIPOPROTEIN"/>
    <property type="match status" value="1"/>
</dbReference>
<dbReference type="Pfam" id="PF16323">
    <property type="entry name" value="DUF4959"/>
    <property type="match status" value="1"/>
</dbReference>
<sequence length="398" mass="45316">MKRITTYIAIAVIMVLAACQEMIHSPLEEVSSTPGQPTVTKIENINGGAKVTYSIPNDPSILYVVAVYNTGKGEEREIKSSVYKNYIELEGFGDTNPYQIKLYSVNKAEVRSSPAEFTINPLNPPIDEVFKTLVVNRDFGGLNAKFSNEKEKGIVFYTLYKDEEGNWVQYDRLFTSAKFRDYSVRGLLPNPTDFAFFFRDEWGNHSDTLKTNITPLYEEMLEKKLWKAYPLPSDTYTVQGSWGPISNIWDGDYVRLSKLYYQATAGASMPNWFTIDLGKKSKFSRMVVFQVPTERPTYAYNYGTPRTYEVWGSNNPNPDGSFDGWTLLIHCESIKPSGSPVGERTPEDSAYALAGENYNFPPETEAYRYIRFKTIRSWTGAQNLMLTQLDLYGQPMDQ</sequence>
<proteinExistence type="predicted"/>
<comment type="caution">
    <text evidence="3">The sequence shown here is derived from an EMBL/GenBank/DDBJ whole genome shotgun (WGS) entry which is preliminary data.</text>
</comment>
<dbReference type="SUPFAM" id="SSF49785">
    <property type="entry name" value="Galactose-binding domain-like"/>
    <property type="match status" value="1"/>
</dbReference>
<dbReference type="InterPro" id="IPR033431">
    <property type="entry name" value="DUF5126"/>
</dbReference>
<dbReference type="PROSITE" id="PS50022">
    <property type="entry name" value="FA58C_3"/>
    <property type="match status" value="1"/>
</dbReference>
<gene>
    <name evidence="3" type="ORF">HX018_00430</name>
</gene>
<protein>
    <submittedName>
        <fullName evidence="3">DUF4959 domain-containing protein</fullName>
    </submittedName>
</protein>
<evidence type="ECO:0000313" key="3">
    <source>
        <dbReference type="EMBL" id="MDM1046717.1"/>
    </source>
</evidence>
<dbReference type="InterPro" id="IPR032527">
    <property type="entry name" value="DUF4959"/>
</dbReference>
<dbReference type="InterPro" id="IPR008979">
    <property type="entry name" value="Galactose-bd-like_sf"/>
</dbReference>
<dbReference type="Proteomes" id="UP001170954">
    <property type="component" value="Unassembled WGS sequence"/>
</dbReference>
<dbReference type="EMBL" id="JACAGK010000001">
    <property type="protein sequence ID" value="MDM1046717.1"/>
    <property type="molecule type" value="Genomic_DNA"/>
</dbReference>
<organism evidence="3 4">
    <name type="scientific">Sphingobacterium hotanense</name>
    <dbReference type="NCBI Taxonomy" id="649196"/>
    <lineage>
        <taxon>Bacteria</taxon>
        <taxon>Pseudomonadati</taxon>
        <taxon>Bacteroidota</taxon>
        <taxon>Sphingobacteriia</taxon>
        <taxon>Sphingobacteriales</taxon>
        <taxon>Sphingobacteriaceae</taxon>
        <taxon>Sphingobacterium</taxon>
    </lineage>
</organism>
<feature type="signal peptide" evidence="1">
    <location>
        <begin position="1"/>
        <end position="17"/>
    </location>
</feature>
<reference evidence="3" key="2">
    <citation type="journal article" date="2022" name="Sci. Total Environ.">
        <title>Prevalence, transmission, and molecular epidemiology of tet(X)-positive bacteria among humans, animals, and environmental niches in China: An epidemiological, and genomic-based study.</title>
        <authorList>
            <person name="Dong N."/>
            <person name="Zeng Y."/>
            <person name="Cai C."/>
            <person name="Sun C."/>
            <person name="Lu J."/>
            <person name="Liu C."/>
            <person name="Zhou H."/>
            <person name="Sun Q."/>
            <person name="Shu L."/>
            <person name="Wang H."/>
            <person name="Wang Y."/>
            <person name="Wang S."/>
            <person name="Wu C."/>
            <person name="Chan E.W."/>
            <person name="Chen G."/>
            <person name="Shen Z."/>
            <person name="Chen S."/>
            <person name="Zhang R."/>
        </authorList>
    </citation>
    <scope>NUCLEOTIDE SEQUENCE</scope>
    <source>
        <strain evidence="3">R1692</strain>
    </source>
</reference>
<dbReference type="Pfam" id="PF16391">
    <property type="entry name" value="DUF5000"/>
    <property type="match status" value="1"/>
</dbReference>
<accession>A0ABT7NHP9</accession>